<accession>M1DGI6</accession>
<dbReference type="InParanoid" id="M1DGI6"/>
<sequence length="110" mass="12812">MDGVIDQYPDICRTIKARKFEIFTKPRCSYIPSWVREFYAAYGALMPQRKRNAAIFKPIDYVVVRGKKVKCDGIWINEQSKDSKRQKGTKQAEEMKMGEPEDCQEHLACC</sequence>
<proteinExistence type="predicted"/>
<name>M1DGI6_SOLTU</name>
<dbReference type="HOGENOM" id="CLU_2175520_0_0_1"/>
<feature type="region of interest" description="Disordered" evidence="1">
    <location>
        <begin position="81"/>
        <end position="110"/>
    </location>
</feature>
<dbReference type="Gramene" id="PGSC0003DMT400088699">
    <property type="protein sequence ID" value="PGSC0003DMT400088699"/>
    <property type="gene ID" value="PGSC0003DMG400038270"/>
</dbReference>
<dbReference type="PaxDb" id="4113-PGSC0003DMT400088699"/>
<dbReference type="EnsemblPlants" id="PGSC0003DMT400088699">
    <property type="protein sequence ID" value="PGSC0003DMT400088699"/>
    <property type="gene ID" value="PGSC0003DMG400038270"/>
</dbReference>
<protein>
    <recommendedName>
        <fullName evidence="2">Putative plant transposon protein domain-containing protein</fullName>
    </recommendedName>
</protein>
<reference evidence="3" key="2">
    <citation type="submission" date="2015-06" db="UniProtKB">
        <authorList>
            <consortium name="EnsemblPlants"/>
        </authorList>
    </citation>
    <scope>IDENTIFICATION</scope>
    <source>
        <strain evidence="3">DM1-3 516 R44</strain>
    </source>
</reference>
<feature type="domain" description="Putative plant transposon protein" evidence="2">
    <location>
        <begin position="17"/>
        <end position="87"/>
    </location>
</feature>
<evidence type="ECO:0000313" key="4">
    <source>
        <dbReference type="Proteomes" id="UP000011115"/>
    </source>
</evidence>
<dbReference type="Proteomes" id="UP000011115">
    <property type="component" value="Unassembled WGS sequence"/>
</dbReference>
<dbReference type="Pfam" id="PF20167">
    <property type="entry name" value="Transposase_32"/>
    <property type="match status" value="1"/>
</dbReference>
<dbReference type="PANTHER" id="PTHR33180:SF31">
    <property type="entry name" value="POLYPROTEIN PROTEIN"/>
    <property type="match status" value="1"/>
</dbReference>
<dbReference type="InterPro" id="IPR046796">
    <property type="entry name" value="Transposase_32_dom"/>
</dbReference>
<evidence type="ECO:0000313" key="3">
    <source>
        <dbReference type="EnsemblPlants" id="PGSC0003DMT400088699"/>
    </source>
</evidence>
<dbReference type="PANTHER" id="PTHR33180">
    <property type="entry name" value="PHOTOSYSTEM II CP43 REACTION CENTER PROTEIN"/>
    <property type="match status" value="1"/>
</dbReference>
<dbReference type="AlphaFoldDB" id="M1DGI6"/>
<organism evidence="3 4">
    <name type="scientific">Solanum tuberosum</name>
    <name type="common">Potato</name>
    <dbReference type="NCBI Taxonomy" id="4113"/>
    <lineage>
        <taxon>Eukaryota</taxon>
        <taxon>Viridiplantae</taxon>
        <taxon>Streptophyta</taxon>
        <taxon>Embryophyta</taxon>
        <taxon>Tracheophyta</taxon>
        <taxon>Spermatophyta</taxon>
        <taxon>Magnoliopsida</taxon>
        <taxon>eudicotyledons</taxon>
        <taxon>Gunneridae</taxon>
        <taxon>Pentapetalae</taxon>
        <taxon>asterids</taxon>
        <taxon>lamiids</taxon>
        <taxon>Solanales</taxon>
        <taxon>Solanaceae</taxon>
        <taxon>Solanoideae</taxon>
        <taxon>Solaneae</taxon>
        <taxon>Solanum</taxon>
    </lineage>
</organism>
<evidence type="ECO:0000256" key="1">
    <source>
        <dbReference type="SAM" id="MobiDB-lite"/>
    </source>
</evidence>
<evidence type="ECO:0000259" key="2">
    <source>
        <dbReference type="Pfam" id="PF20167"/>
    </source>
</evidence>
<reference evidence="4" key="1">
    <citation type="journal article" date="2011" name="Nature">
        <title>Genome sequence and analysis of the tuber crop potato.</title>
        <authorList>
            <consortium name="The Potato Genome Sequencing Consortium"/>
        </authorList>
    </citation>
    <scope>NUCLEOTIDE SEQUENCE [LARGE SCALE GENOMIC DNA]</scope>
    <source>
        <strain evidence="4">cv. DM1-3 516 R44</strain>
    </source>
</reference>
<keyword evidence="4" id="KW-1185">Reference proteome</keyword>